<proteinExistence type="predicted"/>
<name>Q73CB6_BACC1</name>
<dbReference type="AlphaFoldDB" id="Q73CB6"/>
<organism evidence="2 3">
    <name type="scientific">Bacillus cereus (strain ATCC 10987 / NRS 248)</name>
    <dbReference type="NCBI Taxonomy" id="222523"/>
    <lineage>
        <taxon>Bacteria</taxon>
        <taxon>Bacillati</taxon>
        <taxon>Bacillota</taxon>
        <taxon>Bacilli</taxon>
        <taxon>Bacillales</taxon>
        <taxon>Bacillaceae</taxon>
        <taxon>Bacillus</taxon>
        <taxon>Bacillus cereus group</taxon>
    </lineage>
</organism>
<keyword evidence="1" id="KW-0812">Transmembrane</keyword>
<dbReference type="EMBL" id="AE017194">
    <property type="protein sequence ID" value="AAS40080.1"/>
    <property type="molecule type" value="Genomic_DNA"/>
</dbReference>
<keyword evidence="1" id="KW-1133">Transmembrane helix</keyword>
<protein>
    <recommendedName>
        <fullName evidence="4">General stress protein</fullName>
    </recommendedName>
</protein>
<evidence type="ECO:0000256" key="1">
    <source>
        <dbReference type="SAM" id="Phobius"/>
    </source>
</evidence>
<dbReference type="Pfam" id="PF12732">
    <property type="entry name" value="YtxH"/>
    <property type="match status" value="1"/>
</dbReference>
<gene>
    <name evidence="2" type="ordered locus">BCE_1150</name>
</gene>
<evidence type="ECO:0000313" key="2">
    <source>
        <dbReference type="EMBL" id="AAS40080.1"/>
    </source>
</evidence>
<dbReference type="InterPro" id="IPR024623">
    <property type="entry name" value="YtxH"/>
</dbReference>
<evidence type="ECO:0000313" key="3">
    <source>
        <dbReference type="Proteomes" id="UP000002527"/>
    </source>
</evidence>
<dbReference type="KEGG" id="bca:BCE_1150"/>
<keyword evidence="1" id="KW-0472">Membrane</keyword>
<dbReference type="Proteomes" id="UP000002527">
    <property type="component" value="Chromosome"/>
</dbReference>
<dbReference type="PANTHER" id="PTHR35792:SF3">
    <property type="entry name" value="IG HYPOTHETICAL 17707"/>
    <property type="match status" value="1"/>
</dbReference>
<feature type="transmembrane region" description="Helical" evidence="1">
    <location>
        <begin position="50"/>
        <end position="69"/>
    </location>
</feature>
<reference evidence="2 3" key="1">
    <citation type="journal article" date="2004" name="Nucleic Acids Res.">
        <title>The genome sequence of Bacillus cereus ATCC 10987 reveals metabolic adaptations and a large plasmid related to Bacillus anthracis pXO1.</title>
        <authorList>
            <person name="Rasko D.A."/>
            <person name="Ravel J."/>
            <person name="Okstad O.A."/>
            <person name="Helgason E."/>
            <person name="Cer R.Z."/>
            <person name="Jiang L."/>
            <person name="Shores K.A."/>
            <person name="Fouts D.E."/>
            <person name="Tourasse N.J."/>
            <person name="Angiuoli S.V."/>
            <person name="Kolonay J."/>
            <person name="Nelson W.C."/>
            <person name="Kolsto A.-B."/>
            <person name="Fraser C.M."/>
            <person name="Read T.D."/>
        </authorList>
    </citation>
    <scope>NUCLEOTIDE SEQUENCE [LARGE SCALE GENOMIC DNA]</scope>
    <source>
        <strain evidence="3">ATCC 10987 / NRS 248</strain>
    </source>
</reference>
<evidence type="ECO:0008006" key="4">
    <source>
        <dbReference type="Google" id="ProtNLM"/>
    </source>
</evidence>
<accession>Q73CB6</accession>
<dbReference type="HOGENOM" id="CLU_105320_2_0_9"/>
<sequence length="163" mass="18525">MIKYGTACFFTQDARDYTLFPCLKDMHIFSHHEYEQKIRRSPFMSKAKSFITGVICGGAVAGLAVLFSTPSSGKDMRGKLKEKGNDIKKTLADITADTKLLKRQIVETASEGKEVFQELKDDMHDTLSNWKQDISQNKRHIEQEILDIQKSIEKLQEAVPEKA</sequence>
<dbReference type="InterPro" id="IPR052928">
    <property type="entry name" value="Desiccation-related_membrane"/>
</dbReference>
<dbReference type="PANTHER" id="PTHR35792">
    <property type="entry name" value="GENERAL STRESS PROTEIN"/>
    <property type="match status" value="1"/>
</dbReference>